<feature type="domain" description="Immunoglobulin V-set" evidence="4">
    <location>
        <begin position="27"/>
        <end position="119"/>
    </location>
</feature>
<evidence type="ECO:0000313" key="5">
    <source>
        <dbReference type="Ensembl" id="ENSVURP00010017296.1"/>
    </source>
</evidence>
<name>A0A4X2L526_VOMUR</name>
<dbReference type="GO" id="GO:0007166">
    <property type="term" value="P:cell surface receptor signaling pathway"/>
    <property type="evidence" value="ECO:0007669"/>
    <property type="project" value="TreeGrafter"/>
</dbReference>
<protein>
    <recommendedName>
        <fullName evidence="4">Immunoglobulin V-set domain-containing protein</fullName>
    </recommendedName>
</protein>
<accession>A0A4X2L526</accession>
<dbReference type="OMA" id="PPDLPWK"/>
<keyword evidence="2" id="KW-0391">Immunity</keyword>
<dbReference type="PANTHER" id="PTHR23268:SF14">
    <property type="entry name" value="T CELL RECEPTOR BETA VARIABLE 12-3-RELATED"/>
    <property type="match status" value="1"/>
</dbReference>
<dbReference type="GeneTree" id="ENSGT00940000155819"/>
<dbReference type="Pfam" id="PF07686">
    <property type="entry name" value="V-set"/>
    <property type="match status" value="1"/>
</dbReference>
<keyword evidence="1 3" id="KW-0732">Signal</keyword>
<evidence type="ECO:0000256" key="3">
    <source>
        <dbReference type="SAM" id="SignalP"/>
    </source>
</evidence>
<sequence>MAVNTRLLCSVSICLLGAGLLDAGVIQTPTHLIMEKGQNAVFRCNPIKGHSYVFWYRQFLGEDLKFLIYFQNDQKVDESGMPKSRFLAKHVEDLIFKIEIQPTELVDSAVYFCASSESTVKQKHLLPELKPPMVPHRKHQGWEKKTEGNSGTGCRDQPQAVWYLGRVRVGRGPTIQHIVILNSIFLVWTHDFVGIGNFQ</sequence>
<evidence type="ECO:0000256" key="2">
    <source>
        <dbReference type="ARBA" id="ARBA00022859"/>
    </source>
</evidence>
<evidence type="ECO:0000256" key="1">
    <source>
        <dbReference type="ARBA" id="ARBA00022729"/>
    </source>
</evidence>
<dbReference type="Gene3D" id="2.60.40.10">
    <property type="entry name" value="Immunoglobulins"/>
    <property type="match status" value="1"/>
</dbReference>
<organism evidence="5 6">
    <name type="scientific">Vombatus ursinus</name>
    <name type="common">Common wombat</name>
    <dbReference type="NCBI Taxonomy" id="29139"/>
    <lineage>
        <taxon>Eukaryota</taxon>
        <taxon>Metazoa</taxon>
        <taxon>Chordata</taxon>
        <taxon>Craniata</taxon>
        <taxon>Vertebrata</taxon>
        <taxon>Euteleostomi</taxon>
        <taxon>Mammalia</taxon>
        <taxon>Metatheria</taxon>
        <taxon>Diprotodontia</taxon>
        <taxon>Vombatidae</taxon>
        <taxon>Vombatus</taxon>
    </lineage>
</organism>
<dbReference type="GO" id="GO:0005886">
    <property type="term" value="C:plasma membrane"/>
    <property type="evidence" value="ECO:0007669"/>
    <property type="project" value="TreeGrafter"/>
</dbReference>
<dbReference type="Ensembl" id="ENSVURT00010019647.1">
    <property type="protein sequence ID" value="ENSVURP00010017296.1"/>
    <property type="gene ID" value="ENSVURG00010013212.1"/>
</dbReference>
<dbReference type="SUPFAM" id="SSF48726">
    <property type="entry name" value="Immunoglobulin"/>
    <property type="match status" value="1"/>
</dbReference>
<dbReference type="STRING" id="29139.ENSVURP00010017296"/>
<reference evidence="5" key="2">
    <citation type="submission" date="2025-08" db="UniProtKB">
        <authorList>
            <consortium name="Ensembl"/>
        </authorList>
    </citation>
    <scope>IDENTIFICATION</scope>
</reference>
<feature type="chain" id="PRO_5021399522" description="Immunoglobulin V-set domain-containing protein" evidence="3">
    <location>
        <begin position="24"/>
        <end position="199"/>
    </location>
</feature>
<feature type="signal peptide" evidence="3">
    <location>
        <begin position="1"/>
        <end position="23"/>
    </location>
</feature>
<dbReference type="Proteomes" id="UP000314987">
    <property type="component" value="Unassembled WGS sequence"/>
</dbReference>
<dbReference type="AlphaFoldDB" id="A0A4X2L526"/>
<keyword evidence="6" id="KW-1185">Reference proteome</keyword>
<dbReference type="InterPro" id="IPR013106">
    <property type="entry name" value="Ig_V-set"/>
</dbReference>
<proteinExistence type="predicted"/>
<dbReference type="InterPro" id="IPR050413">
    <property type="entry name" value="TCR_beta_variable"/>
</dbReference>
<dbReference type="InterPro" id="IPR013783">
    <property type="entry name" value="Ig-like_fold"/>
</dbReference>
<gene>
    <name evidence="5" type="primary">LOC114031145</name>
</gene>
<dbReference type="GO" id="GO:0002376">
    <property type="term" value="P:immune system process"/>
    <property type="evidence" value="ECO:0007669"/>
    <property type="project" value="UniProtKB-KW"/>
</dbReference>
<dbReference type="InterPro" id="IPR036179">
    <property type="entry name" value="Ig-like_dom_sf"/>
</dbReference>
<evidence type="ECO:0000313" key="6">
    <source>
        <dbReference type="Proteomes" id="UP000314987"/>
    </source>
</evidence>
<reference evidence="6" key="1">
    <citation type="submission" date="2018-12" db="EMBL/GenBank/DDBJ databases">
        <authorList>
            <person name="Yazar S."/>
        </authorList>
    </citation>
    <scope>NUCLEOTIDE SEQUENCE [LARGE SCALE GENOMIC DNA]</scope>
</reference>
<dbReference type="PANTHER" id="PTHR23268">
    <property type="entry name" value="T-CELL RECEPTOR BETA CHAIN"/>
    <property type="match status" value="1"/>
</dbReference>
<evidence type="ECO:0000259" key="4">
    <source>
        <dbReference type="Pfam" id="PF07686"/>
    </source>
</evidence>
<reference evidence="5" key="3">
    <citation type="submission" date="2025-09" db="UniProtKB">
        <authorList>
            <consortium name="Ensembl"/>
        </authorList>
    </citation>
    <scope>IDENTIFICATION</scope>
</reference>